<dbReference type="SUPFAM" id="SSF47413">
    <property type="entry name" value="lambda repressor-like DNA-binding domains"/>
    <property type="match status" value="1"/>
</dbReference>
<feature type="domain" description="HTH cro/C1-type" evidence="1">
    <location>
        <begin position="46"/>
        <end position="86"/>
    </location>
</feature>
<gene>
    <name evidence="2" type="ORF">P9875_14345</name>
</gene>
<dbReference type="Proteomes" id="UP001219584">
    <property type="component" value="Chromosome"/>
</dbReference>
<reference evidence="2 3" key="1">
    <citation type="submission" date="2023-04" db="EMBL/GenBank/DDBJ databases">
        <title>Nanopore sequencing of Janthinobacterium from water.</title>
        <authorList>
            <person name="Ciuchcinski K."/>
            <person name="Rokowska A."/>
            <person name="Dziewit L."/>
        </authorList>
    </citation>
    <scope>NUCLEOTIDE SEQUENCE [LARGE SCALE GENOMIC DNA]</scope>
    <source>
        <strain evidence="2 3">DEMB2</strain>
    </source>
</reference>
<dbReference type="InterPro" id="IPR001387">
    <property type="entry name" value="Cro/C1-type_HTH"/>
</dbReference>
<accession>A0ABY8ID93</accession>
<evidence type="ECO:0000259" key="1">
    <source>
        <dbReference type="PROSITE" id="PS50943"/>
    </source>
</evidence>
<protein>
    <recommendedName>
        <fullName evidence="1">HTH cro/C1-type domain-containing protein</fullName>
    </recommendedName>
</protein>
<evidence type="ECO:0000313" key="3">
    <source>
        <dbReference type="Proteomes" id="UP001219584"/>
    </source>
</evidence>
<dbReference type="RefSeq" id="WP_278318768.1">
    <property type="nucleotide sequence ID" value="NZ_CP121464.1"/>
</dbReference>
<dbReference type="EMBL" id="CP121464">
    <property type="protein sequence ID" value="WFR82273.1"/>
    <property type="molecule type" value="Genomic_DNA"/>
</dbReference>
<proteinExistence type="predicted"/>
<dbReference type="InterPro" id="IPR010982">
    <property type="entry name" value="Lambda_DNA-bd_dom_sf"/>
</dbReference>
<dbReference type="Gene3D" id="1.10.260.40">
    <property type="entry name" value="lambda repressor-like DNA-binding domains"/>
    <property type="match status" value="1"/>
</dbReference>
<evidence type="ECO:0000313" key="2">
    <source>
        <dbReference type="EMBL" id="WFR82273.1"/>
    </source>
</evidence>
<name>A0ABY8ID93_9BURK</name>
<organism evidence="2 3">
    <name type="scientific">Janthinobacterium rivuli</name>
    <dbReference type="NCBI Taxonomy" id="2751478"/>
    <lineage>
        <taxon>Bacteria</taxon>
        <taxon>Pseudomonadati</taxon>
        <taxon>Pseudomonadota</taxon>
        <taxon>Betaproteobacteria</taxon>
        <taxon>Burkholderiales</taxon>
        <taxon>Oxalobacteraceae</taxon>
        <taxon>Janthinobacterium</taxon>
    </lineage>
</organism>
<sequence length="94" mass="10059">MSDMKQLPLILTTDAMAAGTSVHTHDAAALVERLLAYMGLRNDACLARELGVPPFAISKLRRGNAALDTDMLIRMHEASGLSIGELRALTGSRP</sequence>
<keyword evidence="3" id="KW-1185">Reference proteome</keyword>
<dbReference type="PROSITE" id="PS50943">
    <property type="entry name" value="HTH_CROC1"/>
    <property type="match status" value="1"/>
</dbReference>
<dbReference type="CDD" id="cd00093">
    <property type="entry name" value="HTH_XRE"/>
    <property type="match status" value="1"/>
</dbReference>